<keyword evidence="3" id="KW-1185">Reference proteome</keyword>
<name>A0A0C3QA60_9AGAM</name>
<evidence type="ECO:0000313" key="2">
    <source>
        <dbReference type="EMBL" id="KIO20954.1"/>
    </source>
</evidence>
<gene>
    <name evidence="2" type="ORF">M407DRAFT_132257</name>
</gene>
<organism evidence="2 3">
    <name type="scientific">Tulasnella calospora MUT 4182</name>
    <dbReference type="NCBI Taxonomy" id="1051891"/>
    <lineage>
        <taxon>Eukaryota</taxon>
        <taxon>Fungi</taxon>
        <taxon>Dikarya</taxon>
        <taxon>Basidiomycota</taxon>
        <taxon>Agaricomycotina</taxon>
        <taxon>Agaricomycetes</taxon>
        <taxon>Cantharellales</taxon>
        <taxon>Tulasnellaceae</taxon>
        <taxon>Tulasnella</taxon>
    </lineage>
</organism>
<accession>A0A0C3QA60</accession>
<protein>
    <submittedName>
        <fullName evidence="2">Uncharacterized protein</fullName>
    </submittedName>
</protein>
<dbReference type="Proteomes" id="UP000054248">
    <property type="component" value="Unassembled WGS sequence"/>
</dbReference>
<dbReference type="HOGENOM" id="CLU_2887486_0_0_1"/>
<evidence type="ECO:0000313" key="3">
    <source>
        <dbReference type="Proteomes" id="UP000054248"/>
    </source>
</evidence>
<evidence type="ECO:0000256" key="1">
    <source>
        <dbReference type="SAM" id="MobiDB-lite"/>
    </source>
</evidence>
<reference evidence="2 3" key="1">
    <citation type="submission" date="2014-04" db="EMBL/GenBank/DDBJ databases">
        <authorList>
            <consortium name="DOE Joint Genome Institute"/>
            <person name="Kuo A."/>
            <person name="Girlanda M."/>
            <person name="Perotto S."/>
            <person name="Kohler A."/>
            <person name="Nagy L.G."/>
            <person name="Floudas D."/>
            <person name="Copeland A."/>
            <person name="Barry K.W."/>
            <person name="Cichocki N."/>
            <person name="Veneault-Fourrey C."/>
            <person name="LaButti K."/>
            <person name="Lindquist E.A."/>
            <person name="Lipzen A."/>
            <person name="Lundell T."/>
            <person name="Morin E."/>
            <person name="Murat C."/>
            <person name="Sun H."/>
            <person name="Tunlid A."/>
            <person name="Henrissat B."/>
            <person name="Grigoriev I.V."/>
            <person name="Hibbett D.S."/>
            <person name="Martin F."/>
            <person name="Nordberg H.P."/>
            <person name="Cantor M.N."/>
            <person name="Hua S.X."/>
        </authorList>
    </citation>
    <scope>NUCLEOTIDE SEQUENCE [LARGE SCALE GENOMIC DNA]</scope>
    <source>
        <strain evidence="2 3">MUT 4182</strain>
    </source>
</reference>
<reference evidence="3" key="2">
    <citation type="submission" date="2015-01" db="EMBL/GenBank/DDBJ databases">
        <title>Evolutionary Origins and Diversification of the Mycorrhizal Mutualists.</title>
        <authorList>
            <consortium name="DOE Joint Genome Institute"/>
            <consortium name="Mycorrhizal Genomics Consortium"/>
            <person name="Kohler A."/>
            <person name="Kuo A."/>
            <person name="Nagy L.G."/>
            <person name="Floudas D."/>
            <person name="Copeland A."/>
            <person name="Barry K.W."/>
            <person name="Cichocki N."/>
            <person name="Veneault-Fourrey C."/>
            <person name="LaButti K."/>
            <person name="Lindquist E.A."/>
            <person name="Lipzen A."/>
            <person name="Lundell T."/>
            <person name="Morin E."/>
            <person name="Murat C."/>
            <person name="Riley R."/>
            <person name="Ohm R."/>
            <person name="Sun H."/>
            <person name="Tunlid A."/>
            <person name="Henrissat B."/>
            <person name="Grigoriev I.V."/>
            <person name="Hibbett D.S."/>
            <person name="Martin F."/>
        </authorList>
    </citation>
    <scope>NUCLEOTIDE SEQUENCE [LARGE SCALE GENOMIC DNA]</scope>
    <source>
        <strain evidence="3">MUT 4182</strain>
    </source>
</reference>
<proteinExistence type="predicted"/>
<dbReference type="EMBL" id="KN823154">
    <property type="protein sequence ID" value="KIO20954.1"/>
    <property type="molecule type" value="Genomic_DNA"/>
</dbReference>
<feature type="compositionally biased region" description="Basic and acidic residues" evidence="1">
    <location>
        <begin position="8"/>
        <end position="25"/>
    </location>
</feature>
<sequence length="63" mass="7391">MPKVPKQHVTEDQDYAKTRKPENRSKNIRSYLSGKEEPPLNAHARRKPWLTFCRSRIACVNGR</sequence>
<dbReference type="AlphaFoldDB" id="A0A0C3QA60"/>
<feature type="region of interest" description="Disordered" evidence="1">
    <location>
        <begin position="1"/>
        <end position="41"/>
    </location>
</feature>